<accession>A0A1Q3CUH4</accession>
<sequence length="273" mass="30420">TNYLSWRTQIMPFLRGQQLFGYVNGTSVCPLPTDVEAYNNWQQQDNNLMSIFVGFLSAEVIPTIHQASTSKQIWDTLKEAYACPSNTRILSLHLTLQNIKHKPDESITQFLQRTKTLHYELAVAGRPISLEDFNLYIFKALREDFKVMIPNLIVRPDPLSFSELQSLLVSHEFLNKRALTKLSLNPTYDTPSVNTAIHCYPTALSLSLQDMDRGIPFLAEAHLEAMVVAGGAIHIVVVGVPICGAFFAKGTITPTTLVLTVSSAPCLDHTLFA</sequence>
<gene>
    <name evidence="1" type="ORF">CFOL_v3_27226</name>
</gene>
<dbReference type="InParanoid" id="A0A1Q3CUH4"/>
<dbReference type="PANTHER" id="PTHR47481:SF43">
    <property type="entry name" value="RETROTRANSPOSON COPIA-LIKE N-TERMINAL DOMAIN-CONTAINING PROTEIN"/>
    <property type="match status" value="1"/>
</dbReference>
<dbReference type="Proteomes" id="UP000187406">
    <property type="component" value="Unassembled WGS sequence"/>
</dbReference>
<comment type="caution">
    <text evidence="1">The sequence shown here is derived from an EMBL/GenBank/DDBJ whole genome shotgun (WGS) entry which is preliminary data.</text>
</comment>
<keyword evidence="2" id="KW-1185">Reference proteome</keyword>
<feature type="non-terminal residue" evidence="1">
    <location>
        <position position="1"/>
    </location>
</feature>
<evidence type="ECO:0000313" key="2">
    <source>
        <dbReference type="Proteomes" id="UP000187406"/>
    </source>
</evidence>
<reference evidence="2" key="1">
    <citation type="submission" date="2016-04" db="EMBL/GenBank/DDBJ databases">
        <title>Cephalotus genome sequencing.</title>
        <authorList>
            <person name="Fukushima K."/>
            <person name="Hasebe M."/>
            <person name="Fang X."/>
        </authorList>
    </citation>
    <scope>NUCLEOTIDE SEQUENCE [LARGE SCALE GENOMIC DNA]</scope>
    <source>
        <strain evidence="2">cv. St1</strain>
    </source>
</reference>
<dbReference type="EMBL" id="BDDD01003008">
    <property type="protein sequence ID" value="GAV83781.1"/>
    <property type="molecule type" value="Genomic_DNA"/>
</dbReference>
<dbReference type="OrthoDB" id="1845088at2759"/>
<protein>
    <submittedName>
        <fullName evidence="1">UBN2_3 domain-containing protein</fullName>
    </submittedName>
</protein>
<organism evidence="1 2">
    <name type="scientific">Cephalotus follicularis</name>
    <name type="common">Albany pitcher plant</name>
    <dbReference type="NCBI Taxonomy" id="3775"/>
    <lineage>
        <taxon>Eukaryota</taxon>
        <taxon>Viridiplantae</taxon>
        <taxon>Streptophyta</taxon>
        <taxon>Embryophyta</taxon>
        <taxon>Tracheophyta</taxon>
        <taxon>Spermatophyta</taxon>
        <taxon>Magnoliopsida</taxon>
        <taxon>eudicotyledons</taxon>
        <taxon>Gunneridae</taxon>
        <taxon>Pentapetalae</taxon>
        <taxon>rosids</taxon>
        <taxon>fabids</taxon>
        <taxon>Oxalidales</taxon>
        <taxon>Cephalotaceae</taxon>
        <taxon>Cephalotus</taxon>
    </lineage>
</organism>
<evidence type="ECO:0000313" key="1">
    <source>
        <dbReference type="EMBL" id="GAV83781.1"/>
    </source>
</evidence>
<name>A0A1Q3CUH4_CEPFO</name>
<proteinExistence type="predicted"/>
<dbReference type="PANTHER" id="PTHR47481">
    <property type="match status" value="1"/>
</dbReference>
<dbReference type="AlphaFoldDB" id="A0A1Q3CUH4"/>
<dbReference type="Pfam" id="PF14223">
    <property type="entry name" value="Retrotran_gag_2"/>
    <property type="match status" value="1"/>
</dbReference>